<evidence type="ECO:0000256" key="1">
    <source>
        <dbReference type="ARBA" id="ARBA00022737"/>
    </source>
</evidence>
<gene>
    <name evidence="4" type="ORF">SMTD_LOCUS19579</name>
</gene>
<dbReference type="GO" id="GO:0010265">
    <property type="term" value="P:SCF complex assembly"/>
    <property type="evidence" value="ECO:0007669"/>
    <property type="project" value="InterPro"/>
</dbReference>
<dbReference type="Gene3D" id="1.25.10.10">
    <property type="entry name" value="Leucine-rich Repeat Variant"/>
    <property type="match status" value="1"/>
</dbReference>
<keyword evidence="2" id="KW-0833">Ubl conjugation pathway</keyword>
<evidence type="ECO:0000313" key="4">
    <source>
        <dbReference type="EMBL" id="VDP80225.1"/>
    </source>
</evidence>
<feature type="region of interest" description="Disordered" evidence="3">
    <location>
        <begin position="1"/>
        <end position="24"/>
    </location>
</feature>
<reference evidence="4 5" key="1">
    <citation type="submission" date="2018-11" db="EMBL/GenBank/DDBJ databases">
        <authorList>
            <consortium name="Pathogen Informatics"/>
        </authorList>
    </citation>
    <scope>NUCLEOTIDE SEQUENCE [LARGE SCALE GENOMIC DNA]</scope>
    <source>
        <strain>Denwood</strain>
        <strain evidence="5">Zambia</strain>
    </source>
</reference>
<accession>A0A3P8HQP9</accession>
<dbReference type="Proteomes" id="UP000269396">
    <property type="component" value="Unassembled WGS sequence"/>
</dbReference>
<name>A0A3P8HQP9_9TREM</name>
<sequence length="233" mass="24837">MFGHNSAISGSNNINNTTPSRTSSIHRDALPSLAQCMAALLAELPMTSSNSPSLSSHFDGLLSSVNNVVNQLLISVKDPSTSPTQLYLNLLILGELGRKVDLSSRTDLRDLLISCLSSTNNSPYYQQTPHTPTGLSHSTISSNGFMVSEEVKPAAALSLGRMVVGKPEILLPPLIESISQAVKHHMQLTNTSGSLTSSSSIGASSGSKNNTSQHQLYYLIQALREVSFLQSLS</sequence>
<protein>
    <submittedName>
        <fullName evidence="4">Uncharacterized protein</fullName>
    </submittedName>
</protein>
<dbReference type="SUPFAM" id="SSF48371">
    <property type="entry name" value="ARM repeat"/>
    <property type="match status" value="1"/>
</dbReference>
<dbReference type="InterPro" id="IPR011989">
    <property type="entry name" value="ARM-like"/>
</dbReference>
<dbReference type="InterPro" id="IPR039852">
    <property type="entry name" value="CAND1/CAND2"/>
</dbReference>
<dbReference type="AlphaFoldDB" id="A0A3P8HQP9"/>
<evidence type="ECO:0000313" key="5">
    <source>
        <dbReference type="Proteomes" id="UP000269396"/>
    </source>
</evidence>
<organism evidence="4 5">
    <name type="scientific">Schistosoma mattheei</name>
    <dbReference type="NCBI Taxonomy" id="31246"/>
    <lineage>
        <taxon>Eukaryota</taxon>
        <taxon>Metazoa</taxon>
        <taxon>Spiralia</taxon>
        <taxon>Lophotrochozoa</taxon>
        <taxon>Platyhelminthes</taxon>
        <taxon>Trematoda</taxon>
        <taxon>Digenea</taxon>
        <taxon>Strigeidida</taxon>
        <taxon>Schistosomatoidea</taxon>
        <taxon>Schistosomatidae</taxon>
        <taxon>Schistosoma</taxon>
    </lineage>
</organism>
<keyword evidence="1" id="KW-0677">Repeat</keyword>
<evidence type="ECO:0000256" key="3">
    <source>
        <dbReference type="SAM" id="MobiDB-lite"/>
    </source>
</evidence>
<dbReference type="EMBL" id="UZAL01042597">
    <property type="protein sequence ID" value="VDP80225.1"/>
    <property type="molecule type" value="Genomic_DNA"/>
</dbReference>
<dbReference type="PANTHER" id="PTHR12696">
    <property type="entry name" value="TIP120"/>
    <property type="match status" value="1"/>
</dbReference>
<proteinExistence type="predicted"/>
<feature type="compositionally biased region" description="Low complexity" evidence="3">
    <location>
        <begin position="1"/>
        <end position="16"/>
    </location>
</feature>
<keyword evidence="5" id="KW-1185">Reference proteome</keyword>
<evidence type="ECO:0000256" key="2">
    <source>
        <dbReference type="ARBA" id="ARBA00022786"/>
    </source>
</evidence>
<dbReference type="InterPro" id="IPR016024">
    <property type="entry name" value="ARM-type_fold"/>
</dbReference>